<protein>
    <submittedName>
        <fullName evidence="2">Endonuclease</fullName>
    </submittedName>
</protein>
<dbReference type="EMBL" id="AP023189">
    <property type="protein sequence ID" value="BCG22853.1"/>
    <property type="molecule type" value="Genomic_DNA"/>
</dbReference>
<evidence type="ECO:0000313" key="3">
    <source>
        <dbReference type="EMBL" id="GJN53460.1"/>
    </source>
</evidence>
<dbReference type="InterPro" id="IPR036691">
    <property type="entry name" value="Endo/exonu/phosph_ase_sf"/>
</dbReference>
<dbReference type="AlphaFoldDB" id="A0A6J4DYZ9"/>
<keyword evidence="2" id="KW-0255">Endonuclease</keyword>
<accession>A0A6J4DYZ9</accession>
<sequence>MPPLLRRLLLCLLIVAVALVALVYSLTWHPAPREEEPVACVAEAPLLQPGQALKVMTWNVQYLAGKRYVFYYDLPDREGPDERPTPADIAYSLDEVVRVLRDEQPDLVFLQELDEGARATDYQDQLALLRERLADVYPCSTQAFYWKAAFVPRAHILGSVGRKLGTLSRVRIDSAERLQLPLAEGDLLHRPFERKPALLVSYLPVRDGGRLAAINTHLDAWTPGQDTAQRQLAMTRSLLDELERDRTPWVLGGDFNQLPPGQYLRLDAVQRSRFARDSELEALATYPRVPAAEETDGTERALWFTQFPNDPRVSGPDRTVDYLFHSPRLTRIDARVRQGDTLRISDHLPLIGRFLLPPVH</sequence>
<dbReference type="EMBL" id="BQKM01000006">
    <property type="protein sequence ID" value="GJN53460.1"/>
    <property type="molecule type" value="Genomic_DNA"/>
</dbReference>
<dbReference type="PANTHER" id="PTHR14859">
    <property type="entry name" value="CALCOFLUOR WHITE HYPERSENSITIVE PROTEIN PRECURSOR"/>
    <property type="match status" value="1"/>
</dbReference>
<dbReference type="GO" id="GO:0006506">
    <property type="term" value="P:GPI anchor biosynthetic process"/>
    <property type="evidence" value="ECO:0007669"/>
    <property type="project" value="TreeGrafter"/>
</dbReference>
<dbReference type="PANTHER" id="PTHR14859:SF1">
    <property type="entry name" value="PGAP2-INTERACTING PROTEIN"/>
    <property type="match status" value="1"/>
</dbReference>
<dbReference type="RefSeq" id="WP_173180330.1">
    <property type="nucleotide sequence ID" value="NZ_AP023189.1"/>
</dbReference>
<keyword evidence="2" id="KW-0378">Hydrolase</keyword>
<evidence type="ECO:0000313" key="2">
    <source>
        <dbReference type="EMBL" id="BCG22853.1"/>
    </source>
</evidence>
<evidence type="ECO:0000259" key="1">
    <source>
        <dbReference type="Pfam" id="PF03372"/>
    </source>
</evidence>
<dbReference type="GO" id="GO:0004519">
    <property type="term" value="F:endonuclease activity"/>
    <property type="evidence" value="ECO:0007669"/>
    <property type="project" value="UniProtKB-KW"/>
</dbReference>
<dbReference type="InterPro" id="IPR051916">
    <property type="entry name" value="GPI-anchor_lipid_remodeler"/>
</dbReference>
<feature type="domain" description="Endonuclease/exonuclease/phosphatase" evidence="1">
    <location>
        <begin position="56"/>
        <end position="347"/>
    </location>
</feature>
<dbReference type="KEGG" id="ptw:TUM18999_10440"/>
<evidence type="ECO:0000313" key="5">
    <source>
        <dbReference type="Proteomes" id="UP001054892"/>
    </source>
</evidence>
<evidence type="ECO:0000313" key="4">
    <source>
        <dbReference type="Proteomes" id="UP000509383"/>
    </source>
</evidence>
<dbReference type="Gene3D" id="3.60.10.10">
    <property type="entry name" value="Endonuclease/exonuclease/phosphatase"/>
    <property type="match status" value="1"/>
</dbReference>
<organism evidence="2 4">
    <name type="scientific">Pseudomonas tohonis</name>
    <dbReference type="NCBI Taxonomy" id="2725477"/>
    <lineage>
        <taxon>Bacteria</taxon>
        <taxon>Pseudomonadati</taxon>
        <taxon>Pseudomonadota</taxon>
        <taxon>Gammaproteobacteria</taxon>
        <taxon>Pseudomonadales</taxon>
        <taxon>Pseudomonadaceae</taxon>
        <taxon>Pseudomonas</taxon>
    </lineage>
</organism>
<name>A0A6J4DYZ9_9PSED</name>
<keyword evidence="5" id="KW-1185">Reference proteome</keyword>
<gene>
    <name evidence="2" type="ORF">TUM18999_10440</name>
    <name evidence="3" type="ORF">TUM20286_32120</name>
</gene>
<dbReference type="Pfam" id="PF03372">
    <property type="entry name" value="Exo_endo_phos"/>
    <property type="match status" value="1"/>
</dbReference>
<reference evidence="2 4" key="1">
    <citation type="submission" date="2020-05" db="EMBL/GenBank/DDBJ databases">
        <title>Characterization of novel class B3 metallo-beta-lactamase from novel Pseudomonas species.</title>
        <authorList>
            <person name="Yamada K."/>
            <person name="Aoki K."/>
            <person name="Ishii Y."/>
        </authorList>
    </citation>
    <scope>NUCLEOTIDE SEQUENCE [LARGE SCALE GENOMIC DNA]</scope>
    <source>
        <strain evidence="2 4">TUM18999</strain>
        <strain evidence="3 5">TUM20286</strain>
    </source>
</reference>
<dbReference type="InterPro" id="IPR005135">
    <property type="entry name" value="Endo/exonuclease/phosphatase"/>
</dbReference>
<dbReference type="GO" id="GO:0016020">
    <property type="term" value="C:membrane"/>
    <property type="evidence" value="ECO:0007669"/>
    <property type="project" value="GOC"/>
</dbReference>
<dbReference type="Proteomes" id="UP001054892">
    <property type="component" value="Unassembled WGS sequence"/>
</dbReference>
<proteinExistence type="predicted"/>
<keyword evidence="2" id="KW-0540">Nuclease</keyword>
<dbReference type="SUPFAM" id="SSF56219">
    <property type="entry name" value="DNase I-like"/>
    <property type="match status" value="1"/>
</dbReference>
<dbReference type="Proteomes" id="UP000509383">
    <property type="component" value="Chromosome"/>
</dbReference>